<dbReference type="RefSeq" id="WP_149109741.1">
    <property type="nucleotide sequence ID" value="NZ_CP042425.1"/>
</dbReference>
<protein>
    <submittedName>
        <fullName evidence="2">Fructose-specific EIIABC component of PTS system</fullName>
    </submittedName>
</protein>
<dbReference type="Proteomes" id="UP000324974">
    <property type="component" value="Chromosome"/>
</dbReference>
<dbReference type="InterPro" id="IPR002178">
    <property type="entry name" value="PTS_EIIA_type-2_dom"/>
</dbReference>
<evidence type="ECO:0000259" key="1">
    <source>
        <dbReference type="PROSITE" id="PS51094"/>
    </source>
</evidence>
<dbReference type="KEGG" id="lrs:PX52LOC_01782"/>
<dbReference type="PROSITE" id="PS51094">
    <property type="entry name" value="PTS_EIIA_TYPE_2"/>
    <property type="match status" value="1"/>
</dbReference>
<name>A0A5C1AAN8_9BACT</name>
<organism evidence="2 3">
    <name type="scientific">Limnoglobus roseus</name>
    <dbReference type="NCBI Taxonomy" id="2598579"/>
    <lineage>
        <taxon>Bacteria</taxon>
        <taxon>Pseudomonadati</taxon>
        <taxon>Planctomycetota</taxon>
        <taxon>Planctomycetia</taxon>
        <taxon>Gemmatales</taxon>
        <taxon>Gemmataceae</taxon>
        <taxon>Limnoglobus</taxon>
    </lineage>
</organism>
<dbReference type="AlphaFoldDB" id="A0A5C1AAN8"/>
<dbReference type="EMBL" id="CP042425">
    <property type="protein sequence ID" value="QEL14882.1"/>
    <property type="molecule type" value="Genomic_DNA"/>
</dbReference>
<dbReference type="PANTHER" id="PTHR47738">
    <property type="entry name" value="PTS SYSTEM FRUCTOSE-LIKE EIIA COMPONENT-RELATED"/>
    <property type="match status" value="1"/>
</dbReference>
<accession>A0A5C1AAN8</accession>
<proteinExistence type="predicted"/>
<dbReference type="InterPro" id="IPR051541">
    <property type="entry name" value="PTS_SugarTrans_NitroReg"/>
</dbReference>
<dbReference type="CDD" id="cd00211">
    <property type="entry name" value="PTS_IIA_fru"/>
    <property type="match status" value="1"/>
</dbReference>
<dbReference type="InterPro" id="IPR016152">
    <property type="entry name" value="PTrfase/Anion_transptr"/>
</dbReference>
<dbReference type="OrthoDB" id="95460at2"/>
<dbReference type="Pfam" id="PF00359">
    <property type="entry name" value="PTS_EIIA_2"/>
    <property type="match status" value="1"/>
</dbReference>
<sequence>MMNFLIRDAIIPAPLFQATTRDDAIRELVGSLFKAGILAETDQADIVRAILRREQLGTTGIGRNIAIPHSRHAAVTQLTGTLAVSGPGVGFDSVDGEPVHVMILLISPPDKPGEHLRSLENVVTTLRDEALVKAIREAKTKDEIWAVLQGHAPGGRA</sequence>
<evidence type="ECO:0000313" key="3">
    <source>
        <dbReference type="Proteomes" id="UP000324974"/>
    </source>
</evidence>
<feature type="domain" description="PTS EIIA type-2" evidence="1">
    <location>
        <begin position="3"/>
        <end position="151"/>
    </location>
</feature>
<dbReference type="SUPFAM" id="SSF55804">
    <property type="entry name" value="Phoshotransferase/anion transport protein"/>
    <property type="match status" value="1"/>
</dbReference>
<dbReference type="PANTHER" id="PTHR47738:SF2">
    <property type="entry name" value="PTS SYSTEM FRUCTOSE-LIKE EIIA COMPONENT"/>
    <property type="match status" value="1"/>
</dbReference>
<gene>
    <name evidence="2" type="ORF">PX52LOC_01782</name>
</gene>
<keyword evidence="3" id="KW-1185">Reference proteome</keyword>
<dbReference type="Gene3D" id="3.40.930.10">
    <property type="entry name" value="Mannitol-specific EII, Chain A"/>
    <property type="match status" value="1"/>
</dbReference>
<reference evidence="3" key="1">
    <citation type="submission" date="2019-08" db="EMBL/GenBank/DDBJ databases">
        <title>Limnoglobus roseus gen. nov., sp. nov., a novel freshwater planctomycete with a giant genome from the family Gemmataceae.</title>
        <authorList>
            <person name="Kulichevskaya I.S."/>
            <person name="Naumoff D.G."/>
            <person name="Miroshnikov K."/>
            <person name="Ivanova A."/>
            <person name="Philippov D.A."/>
            <person name="Hakobyan A."/>
            <person name="Rijpstra I.C."/>
            <person name="Sinninghe Damste J.S."/>
            <person name="Liesack W."/>
            <person name="Dedysh S.N."/>
        </authorList>
    </citation>
    <scope>NUCLEOTIDE SEQUENCE [LARGE SCALE GENOMIC DNA]</scope>
    <source>
        <strain evidence="3">PX52</strain>
    </source>
</reference>
<evidence type="ECO:0000313" key="2">
    <source>
        <dbReference type="EMBL" id="QEL14882.1"/>
    </source>
</evidence>